<name>A0ACC1CWH4_9NEOP</name>
<proteinExistence type="predicted"/>
<dbReference type="Proteomes" id="UP000824533">
    <property type="component" value="Linkage Group LG15"/>
</dbReference>
<sequence length="608" mass="67455">MFVQALALLQVKILIPLIKLVQIVLVFVSSWNFGPAIFPPHTNVQDGESFDFIIVGAGSAGCVLANRLTEVANWTVLLIEAGDDPPSIAHSPGLSVFVASYLPNWDDYSVNDGFSSQALEAKSVLKTRGKTLGGSSTTNYMFYVRGNKADYDNWEALGNDDWNWDAVNEYFKKSETLSSDSILSSNSADLHNTKGYLGVTNPTWDNKLDNFLEAFNEVGHEILIDRNGLKQLGYFAPSFTINNNKRQSTAYAFLSPIKHRPNLFVIKNTLARKVIFNGKRAIGVEIQTHEGLAKVMAKKEVILAAGAINSPKLLMLSGVGPSGHLKEMDINIVLDSPKVGENLQDHMMVPIYLTGMESISSILQNVDMLFNLDTFPYPNFLGFVALNKSQTYPDYQVSAICVPTAALLPILACKQMFGLEDRACVEASREIMGRESILSSITFLHPESRGKIRLKSSYPDAKPLIYTGYFSNENDIEKFARSVEDFIRVINSTYFKSIKAKVVDLKIKQCDDWKFGTDKYWTCYVLNLATTQYHPVGTCAMGPDGVLDARLRVRGLTNIRVVDASVIPKITSGNTNAPVIMIAEKASDMIKEDNINNYCQVNKYLGFF</sequence>
<gene>
    <name evidence="1" type="ORF">K1T71_008994</name>
</gene>
<dbReference type="EMBL" id="CM034401">
    <property type="protein sequence ID" value="KAJ0175835.1"/>
    <property type="molecule type" value="Genomic_DNA"/>
</dbReference>
<keyword evidence="2" id="KW-1185">Reference proteome</keyword>
<organism evidence="1 2">
    <name type="scientific">Dendrolimus kikuchii</name>
    <dbReference type="NCBI Taxonomy" id="765133"/>
    <lineage>
        <taxon>Eukaryota</taxon>
        <taxon>Metazoa</taxon>
        <taxon>Ecdysozoa</taxon>
        <taxon>Arthropoda</taxon>
        <taxon>Hexapoda</taxon>
        <taxon>Insecta</taxon>
        <taxon>Pterygota</taxon>
        <taxon>Neoptera</taxon>
        <taxon>Endopterygota</taxon>
        <taxon>Lepidoptera</taxon>
        <taxon>Glossata</taxon>
        <taxon>Ditrysia</taxon>
        <taxon>Bombycoidea</taxon>
        <taxon>Lasiocampidae</taxon>
        <taxon>Dendrolimus</taxon>
    </lineage>
</organism>
<evidence type="ECO:0000313" key="1">
    <source>
        <dbReference type="EMBL" id="KAJ0175835.1"/>
    </source>
</evidence>
<accession>A0ACC1CWH4</accession>
<evidence type="ECO:0000313" key="2">
    <source>
        <dbReference type="Proteomes" id="UP000824533"/>
    </source>
</evidence>
<comment type="caution">
    <text evidence="1">The sequence shown here is derived from an EMBL/GenBank/DDBJ whole genome shotgun (WGS) entry which is preliminary data.</text>
</comment>
<reference evidence="1 2" key="1">
    <citation type="journal article" date="2021" name="Front. Genet.">
        <title>Chromosome-Level Genome Assembly Reveals Significant Gene Expansion in the Toll and IMD Signaling Pathways of Dendrolimus kikuchii.</title>
        <authorList>
            <person name="Zhou J."/>
            <person name="Wu P."/>
            <person name="Xiong Z."/>
            <person name="Liu N."/>
            <person name="Zhao N."/>
            <person name="Ji M."/>
            <person name="Qiu Y."/>
            <person name="Yang B."/>
        </authorList>
    </citation>
    <scope>NUCLEOTIDE SEQUENCE [LARGE SCALE GENOMIC DNA]</scope>
    <source>
        <strain evidence="1">Ann1</strain>
    </source>
</reference>
<protein>
    <submittedName>
        <fullName evidence="1">Uncharacterized protein</fullName>
    </submittedName>
</protein>